<gene>
    <name evidence="2" type="ORF">CLAFUR5_12013</name>
</gene>
<evidence type="ECO:0000313" key="2">
    <source>
        <dbReference type="EMBL" id="UJO22594.1"/>
    </source>
</evidence>
<name>A0A9Q8PHL9_PASFU</name>
<organism evidence="2 3">
    <name type="scientific">Passalora fulva</name>
    <name type="common">Tomato leaf mold</name>
    <name type="synonym">Cladosporium fulvum</name>
    <dbReference type="NCBI Taxonomy" id="5499"/>
    <lineage>
        <taxon>Eukaryota</taxon>
        <taxon>Fungi</taxon>
        <taxon>Dikarya</taxon>
        <taxon>Ascomycota</taxon>
        <taxon>Pezizomycotina</taxon>
        <taxon>Dothideomycetes</taxon>
        <taxon>Dothideomycetidae</taxon>
        <taxon>Mycosphaerellales</taxon>
        <taxon>Mycosphaerellaceae</taxon>
        <taxon>Fulvia</taxon>
    </lineage>
</organism>
<reference evidence="2" key="1">
    <citation type="submission" date="2021-12" db="EMBL/GenBank/DDBJ databases">
        <authorList>
            <person name="Zaccaron A."/>
            <person name="Stergiopoulos I."/>
        </authorList>
    </citation>
    <scope>NUCLEOTIDE SEQUENCE</scope>
    <source>
        <strain evidence="2">Race5_Kim</strain>
    </source>
</reference>
<feature type="compositionally biased region" description="Basic and acidic residues" evidence="1">
    <location>
        <begin position="243"/>
        <end position="254"/>
    </location>
</feature>
<keyword evidence="3" id="KW-1185">Reference proteome</keyword>
<dbReference type="GeneID" id="71991891"/>
<feature type="compositionally biased region" description="Acidic residues" evidence="1">
    <location>
        <begin position="169"/>
        <end position="197"/>
    </location>
</feature>
<feature type="region of interest" description="Disordered" evidence="1">
    <location>
        <begin position="231"/>
        <end position="287"/>
    </location>
</feature>
<dbReference type="EMBL" id="CP090172">
    <property type="protein sequence ID" value="UJO22594.1"/>
    <property type="molecule type" value="Genomic_DNA"/>
</dbReference>
<feature type="region of interest" description="Disordered" evidence="1">
    <location>
        <begin position="125"/>
        <end position="217"/>
    </location>
</feature>
<dbReference type="OMA" id="QPPIQED"/>
<dbReference type="AlphaFoldDB" id="A0A9Q8PHL9"/>
<accession>A0A9Q8PHL9</accession>
<dbReference type="Proteomes" id="UP000756132">
    <property type="component" value="Chromosome 10"/>
</dbReference>
<dbReference type="RefSeq" id="XP_047766960.1">
    <property type="nucleotide sequence ID" value="XM_047911161.1"/>
</dbReference>
<sequence>MRRQTPIAHLLYSHLFPHPTPNDPPSFSAHLARNLVPEVRIEVATFYGDLNSAEARYPGLNYCHPPHRMRLGRFKHHRRLFDAFDSLGLTYNEIQDFCCWEGTKWARERYEKDEGVVVVDTTGNDIGPFVDRRDRPSEDYRRHSITKKTEISVVVEDADASNSRQPPIQEDDEEMNDAESEGDAETEDANMESEQEPLAETAARQQHMAQLEQRRDQAITQRINQRILAAWERGQTLPPELEAYLKEQSERGDSDLSGLLAGRRASQRYVPSENAAPVVPQASRAAA</sequence>
<evidence type="ECO:0000313" key="3">
    <source>
        <dbReference type="Proteomes" id="UP000756132"/>
    </source>
</evidence>
<protein>
    <submittedName>
        <fullName evidence="2">Uncharacterized protein</fullName>
    </submittedName>
</protein>
<proteinExistence type="predicted"/>
<evidence type="ECO:0000256" key="1">
    <source>
        <dbReference type="SAM" id="MobiDB-lite"/>
    </source>
</evidence>
<dbReference type="OrthoDB" id="4106209at2759"/>
<dbReference type="KEGG" id="ffu:CLAFUR5_12013"/>
<feature type="compositionally biased region" description="Basic and acidic residues" evidence="1">
    <location>
        <begin position="130"/>
        <end position="150"/>
    </location>
</feature>
<reference evidence="2" key="2">
    <citation type="journal article" date="2022" name="Microb. Genom.">
        <title>A chromosome-scale genome assembly of the tomato pathogen Cladosporium fulvum reveals a compartmentalized genome architecture and the presence of a dispensable chromosome.</title>
        <authorList>
            <person name="Zaccaron A.Z."/>
            <person name="Chen L.H."/>
            <person name="Samaras A."/>
            <person name="Stergiopoulos I."/>
        </authorList>
    </citation>
    <scope>NUCLEOTIDE SEQUENCE</scope>
    <source>
        <strain evidence="2">Race5_Kim</strain>
    </source>
</reference>